<accession>A0ABP1FMP6</accession>
<feature type="compositionally biased region" description="Low complexity" evidence="5">
    <location>
        <begin position="314"/>
        <end position="326"/>
    </location>
</feature>
<dbReference type="EMBL" id="CAXHTA020000005">
    <property type="protein sequence ID" value="CAL5221236.1"/>
    <property type="molecule type" value="Genomic_DNA"/>
</dbReference>
<feature type="transmembrane region" description="Helical" evidence="6">
    <location>
        <begin position="93"/>
        <end position="116"/>
    </location>
</feature>
<feature type="region of interest" description="Disordered" evidence="5">
    <location>
        <begin position="291"/>
        <end position="326"/>
    </location>
</feature>
<dbReference type="SMART" id="SM01160">
    <property type="entry name" value="DUF1751"/>
    <property type="match status" value="1"/>
</dbReference>
<dbReference type="InterPro" id="IPR013861">
    <property type="entry name" value="TMEM115/Pdh1/Rbl19"/>
</dbReference>
<feature type="transmembrane region" description="Helical" evidence="6">
    <location>
        <begin position="168"/>
        <end position="185"/>
    </location>
</feature>
<name>A0ABP1FMP6_9CHLO</name>
<keyword evidence="3 6" id="KW-1133">Transmembrane helix</keyword>
<dbReference type="SUPFAM" id="SSF144091">
    <property type="entry name" value="Rhomboid-like"/>
    <property type="match status" value="1"/>
</dbReference>
<dbReference type="Proteomes" id="UP001497392">
    <property type="component" value="Unassembled WGS sequence"/>
</dbReference>
<evidence type="ECO:0000256" key="4">
    <source>
        <dbReference type="ARBA" id="ARBA00023136"/>
    </source>
</evidence>
<dbReference type="Gene3D" id="1.20.1540.10">
    <property type="entry name" value="Rhomboid-like"/>
    <property type="match status" value="1"/>
</dbReference>
<dbReference type="PANTHER" id="PTHR13377:SF3">
    <property type="entry name" value="TRANSMEMBRANE PROTEIN 115"/>
    <property type="match status" value="1"/>
</dbReference>
<comment type="caution">
    <text evidence="7">The sequence shown here is derived from an EMBL/GenBank/DDBJ whole genome shotgun (WGS) entry which is preliminary data.</text>
</comment>
<feature type="transmembrane region" description="Helical" evidence="6">
    <location>
        <begin position="21"/>
        <end position="38"/>
    </location>
</feature>
<keyword evidence="2 6" id="KW-0812">Transmembrane</keyword>
<proteinExistence type="predicted"/>
<evidence type="ECO:0000256" key="5">
    <source>
        <dbReference type="SAM" id="MobiDB-lite"/>
    </source>
</evidence>
<dbReference type="PANTHER" id="PTHR13377">
    <property type="entry name" value="PLACENTAL PROTEIN 6"/>
    <property type="match status" value="1"/>
</dbReference>
<dbReference type="InterPro" id="IPR035952">
    <property type="entry name" value="Rhomboid-like_sf"/>
</dbReference>
<evidence type="ECO:0000313" key="7">
    <source>
        <dbReference type="EMBL" id="CAL5221236.1"/>
    </source>
</evidence>
<dbReference type="Pfam" id="PF08551">
    <property type="entry name" value="DUF1751"/>
    <property type="match status" value="1"/>
</dbReference>
<evidence type="ECO:0000256" key="3">
    <source>
        <dbReference type="ARBA" id="ARBA00022989"/>
    </source>
</evidence>
<organism evidence="7 8">
    <name type="scientific">Coccomyxa viridis</name>
    <dbReference type="NCBI Taxonomy" id="1274662"/>
    <lineage>
        <taxon>Eukaryota</taxon>
        <taxon>Viridiplantae</taxon>
        <taxon>Chlorophyta</taxon>
        <taxon>core chlorophytes</taxon>
        <taxon>Trebouxiophyceae</taxon>
        <taxon>Trebouxiophyceae incertae sedis</taxon>
        <taxon>Coccomyxaceae</taxon>
        <taxon>Coccomyxa</taxon>
    </lineage>
</organism>
<evidence type="ECO:0000256" key="1">
    <source>
        <dbReference type="ARBA" id="ARBA00004141"/>
    </source>
</evidence>
<evidence type="ECO:0000313" key="8">
    <source>
        <dbReference type="Proteomes" id="UP001497392"/>
    </source>
</evidence>
<protein>
    <submittedName>
        <fullName evidence="7">G3389 protein</fullName>
    </submittedName>
</protein>
<feature type="transmembrane region" description="Helical" evidence="6">
    <location>
        <begin position="58"/>
        <end position="81"/>
    </location>
</feature>
<sequence length="326" mass="35433">MNTHQQQALNTLLSFTKLSRAIACVLVATYVVQLIAPASRQYTALVAGRFIPCAWSVFTAGILETHLLKVIVDVAGILVLAKAIEPLWGSKEFLKFLAAINAATGVCTLVLIYLVFTLTQYSEHSGDVLYREIAGFEGVLAGCLVALKQIMPDNEVVVLKVIRFRVKHLPGLFVLVSIVSSFIFGTKLSTIPFVLFGTYSAWIYLRFLQLKPELSVRGDPHNDEFRFASFFPGFVQPHVDRVADAVGKVLHMPYRSKAPGAESFVPGTTTLPGSDDAEAARRRERGARALEERLGARKAVPAAATAHDLESGIAEESAAEPTTSSS</sequence>
<gene>
    <name evidence="7" type="primary">g3389</name>
    <name evidence="7" type="ORF">VP750_LOCUS2895</name>
</gene>
<evidence type="ECO:0000256" key="2">
    <source>
        <dbReference type="ARBA" id="ARBA00022692"/>
    </source>
</evidence>
<keyword evidence="8" id="KW-1185">Reference proteome</keyword>
<evidence type="ECO:0000256" key="6">
    <source>
        <dbReference type="SAM" id="Phobius"/>
    </source>
</evidence>
<keyword evidence="4 6" id="KW-0472">Membrane</keyword>
<comment type="subcellular location">
    <subcellularLocation>
        <location evidence="1">Membrane</location>
        <topology evidence="1">Multi-pass membrane protein</topology>
    </subcellularLocation>
</comment>
<reference evidence="7 8" key="1">
    <citation type="submission" date="2024-06" db="EMBL/GenBank/DDBJ databases">
        <authorList>
            <person name="Kraege A."/>
            <person name="Thomma B."/>
        </authorList>
    </citation>
    <scope>NUCLEOTIDE SEQUENCE [LARGE SCALE GENOMIC DNA]</scope>
</reference>